<protein>
    <submittedName>
        <fullName evidence="2">EAL domain-containing protein</fullName>
    </submittedName>
</protein>
<accession>A0A7D5D673</accession>
<dbReference type="PANTHER" id="PTHR33121:SF76">
    <property type="entry name" value="SIGNALING PROTEIN"/>
    <property type="match status" value="1"/>
</dbReference>
<feature type="domain" description="EAL" evidence="1">
    <location>
        <begin position="168"/>
        <end position="410"/>
    </location>
</feature>
<sequence>MDMSADQLASVVTLKTAAPTGTGCIDKVLRALRTHLGMDVAFVSQFRTTDRVFVNVDTDGDGPIKPGDCLSLDVGYCLRVVEGVLPELIADTAHYPVAMELPETQALPIGSHLSVPIYLSDGRLYGTFCCFGYSADDSLNQRDLLVMKVFAELIADRIEGDLTQVRDRVAKHRRISAVLASNQPAIVYQPIFDFHSMAICGWECLSRFNVEPLRSPDQWFNEAADAGLGVELECHAIAAALRGMDALPSGTYLTINCSPQLMLSGRLTELLGPCPASRLVLEITEHAVVNDYTGLIKALKPLRQNGVRVAIDDAGAGYASMRHILQLRPDMIKLDMSLTQNIDTDPQKRAMASALIAFARETGSTIVAEGVETQSELDALRLLGANKVQGYLLGRPLALPDALALVERVAVNSLEEAQPRVTSG</sequence>
<dbReference type="PROSITE" id="PS50883">
    <property type="entry name" value="EAL"/>
    <property type="match status" value="1"/>
</dbReference>
<dbReference type="RefSeq" id="WP_176570283.1">
    <property type="nucleotide sequence ID" value="NZ_CP056030.1"/>
</dbReference>
<dbReference type="SMART" id="SM00052">
    <property type="entry name" value="EAL"/>
    <property type="match status" value="1"/>
</dbReference>
<dbReference type="Gene3D" id="3.30.450.40">
    <property type="match status" value="1"/>
</dbReference>
<dbReference type="SUPFAM" id="SSF55781">
    <property type="entry name" value="GAF domain-like"/>
    <property type="match status" value="1"/>
</dbReference>
<dbReference type="PANTHER" id="PTHR33121">
    <property type="entry name" value="CYCLIC DI-GMP PHOSPHODIESTERASE PDEF"/>
    <property type="match status" value="1"/>
</dbReference>
<dbReference type="Gene3D" id="3.20.20.450">
    <property type="entry name" value="EAL domain"/>
    <property type="match status" value="1"/>
</dbReference>
<dbReference type="InterPro" id="IPR035919">
    <property type="entry name" value="EAL_sf"/>
</dbReference>
<keyword evidence="3" id="KW-1185">Reference proteome</keyword>
<dbReference type="GO" id="GO:0071111">
    <property type="term" value="F:cyclic-guanylate-specific phosphodiesterase activity"/>
    <property type="evidence" value="ECO:0007669"/>
    <property type="project" value="InterPro"/>
</dbReference>
<dbReference type="Pfam" id="PF13185">
    <property type="entry name" value="GAF_2"/>
    <property type="match status" value="1"/>
</dbReference>
<name>A0A7D5D673_9PSED</name>
<dbReference type="KEGG" id="pez:HWQ56_09385"/>
<dbReference type="InterPro" id="IPR050706">
    <property type="entry name" value="Cyclic-di-GMP_PDE-like"/>
</dbReference>
<dbReference type="InterPro" id="IPR003018">
    <property type="entry name" value="GAF"/>
</dbReference>
<reference evidence="2 3" key="1">
    <citation type="submission" date="2020-06" db="EMBL/GenBank/DDBJ databases">
        <title>Pseudomonas eucalypticola sp. nov., an endophyte of Eucalyptus dunnii leaves with biocontrol ability of eucalyptus leaf blight.</title>
        <authorList>
            <person name="Liu Y."/>
            <person name="Song Z."/>
            <person name="Zeng H."/>
            <person name="Lu M."/>
            <person name="Wang X."/>
            <person name="Lian X."/>
            <person name="Zhang Q."/>
        </authorList>
    </citation>
    <scope>NUCLEOTIDE SEQUENCE [LARGE SCALE GENOMIC DNA]</scope>
    <source>
        <strain evidence="2 3">NP-1</strain>
    </source>
</reference>
<dbReference type="SMART" id="SM00065">
    <property type="entry name" value="GAF"/>
    <property type="match status" value="1"/>
</dbReference>
<dbReference type="EMBL" id="CP056030">
    <property type="protein sequence ID" value="QKZ03980.1"/>
    <property type="molecule type" value="Genomic_DNA"/>
</dbReference>
<evidence type="ECO:0000313" key="3">
    <source>
        <dbReference type="Proteomes" id="UP000509568"/>
    </source>
</evidence>
<gene>
    <name evidence="2" type="ORF">HWQ56_09385</name>
</gene>
<dbReference type="Proteomes" id="UP000509568">
    <property type="component" value="Chromosome"/>
</dbReference>
<evidence type="ECO:0000259" key="1">
    <source>
        <dbReference type="PROSITE" id="PS50883"/>
    </source>
</evidence>
<dbReference type="SUPFAM" id="SSF141868">
    <property type="entry name" value="EAL domain-like"/>
    <property type="match status" value="1"/>
</dbReference>
<dbReference type="InterPro" id="IPR001633">
    <property type="entry name" value="EAL_dom"/>
</dbReference>
<dbReference type="AlphaFoldDB" id="A0A7D5D673"/>
<proteinExistence type="predicted"/>
<evidence type="ECO:0000313" key="2">
    <source>
        <dbReference type="EMBL" id="QKZ03980.1"/>
    </source>
</evidence>
<dbReference type="CDD" id="cd01948">
    <property type="entry name" value="EAL"/>
    <property type="match status" value="1"/>
</dbReference>
<organism evidence="2 3">
    <name type="scientific">Pseudomonas eucalypticola</name>
    <dbReference type="NCBI Taxonomy" id="2599595"/>
    <lineage>
        <taxon>Bacteria</taxon>
        <taxon>Pseudomonadati</taxon>
        <taxon>Pseudomonadota</taxon>
        <taxon>Gammaproteobacteria</taxon>
        <taxon>Pseudomonadales</taxon>
        <taxon>Pseudomonadaceae</taxon>
        <taxon>Pseudomonas</taxon>
    </lineage>
</organism>
<dbReference type="InterPro" id="IPR029016">
    <property type="entry name" value="GAF-like_dom_sf"/>
</dbReference>
<dbReference type="Pfam" id="PF00563">
    <property type="entry name" value="EAL"/>
    <property type="match status" value="1"/>
</dbReference>